<reference evidence="3" key="1">
    <citation type="submission" date="2020-07" db="EMBL/GenBank/DDBJ databases">
        <title>A new Micromonospora strain with potent antibiotic activity isolated from the microbiome of a mid-Atlantic deep-sea sponge.</title>
        <authorList>
            <person name="Back C.R."/>
            <person name="Stennett H.L."/>
            <person name="Williams S.E."/>
            <person name="Wang L."/>
            <person name="Ojeda Gomez J."/>
            <person name="Abdulle O.M."/>
            <person name="Duffy T."/>
            <person name="Hendry K.R."/>
            <person name="Powell D."/>
            <person name="Stach J.E."/>
            <person name="Essex-Lopresti A.E."/>
            <person name="Willis C.L."/>
            <person name="Curnow P."/>
            <person name="Race P.R."/>
        </authorList>
    </citation>
    <scope>NUCLEOTIDE SEQUENCE [LARGE SCALE GENOMIC DNA]</scope>
    <source>
        <strain evidence="3">28ISP2-46</strain>
    </source>
</reference>
<sequence>MAGSWAEMRRALPSDDADELTWLLFRQEDVLSIHQALVHLSRKAIRHRLATGRWRQAHRAVLVAHNGPIGSSERRWIAVLAAGPAALIGGLTAAQAGGLQGFPGRVVHLLLPATVRRAPLPAGVLAHRTTHLPDRDVVPVGQPPRTSMARSVVDAAQWAPSDAQARAIVAAAFQQRLTADAELREVLTRMPRTRRRRLILSTALDAAGGAHSLGELDLLALVRRAGLPEPTRQVVRRDSAGRRRYLDAYFEQWRVHVEVDGGQHLDPAHAWADMRRQNDLWVEGDRVLRFPAWALRADPETVLAQLRAALRAAGWPG</sequence>
<dbReference type="Proteomes" id="UP000510844">
    <property type="component" value="Chromosome"/>
</dbReference>
<reference evidence="2 3" key="2">
    <citation type="journal article" date="2021" name="Mar. Drugs">
        <title>A New Micromonospora Strain with Antibiotic Activity Isolated from the Microbiome of a Mid-Atlantic Deep-Sea Sponge.</title>
        <authorList>
            <person name="Back C.R."/>
            <person name="Stennett H.L."/>
            <person name="Williams S.E."/>
            <person name="Wang L."/>
            <person name="Ojeda Gomez J."/>
            <person name="Abdulle O.M."/>
            <person name="Duffy T."/>
            <person name="Neal C."/>
            <person name="Mantell J."/>
            <person name="Jepson M.A."/>
            <person name="Hendry K.R."/>
            <person name="Powell D."/>
            <person name="Stach J.E.M."/>
            <person name="Essex-Lopresti A.E."/>
            <person name="Willis C.L."/>
            <person name="Curnow P."/>
            <person name="Race P.R."/>
        </authorList>
    </citation>
    <scope>NUCLEOTIDE SEQUENCE [LARGE SCALE GENOMIC DNA]</scope>
    <source>
        <strain evidence="2 3">28ISP2-46</strain>
    </source>
</reference>
<protein>
    <submittedName>
        <fullName evidence="2">DUF559 domain-containing protein</fullName>
    </submittedName>
</protein>
<keyword evidence="3" id="KW-1185">Reference proteome</keyword>
<dbReference type="InterPro" id="IPR007569">
    <property type="entry name" value="DUF559"/>
</dbReference>
<dbReference type="AlphaFoldDB" id="A0A7L6BF37"/>
<proteinExistence type="predicted"/>
<dbReference type="EMBL" id="CP059322">
    <property type="protein sequence ID" value="QLQ40270.2"/>
    <property type="molecule type" value="Genomic_DNA"/>
</dbReference>
<dbReference type="KEGG" id="mfeu:H1D33_09045"/>
<dbReference type="RefSeq" id="WP_246411938.1">
    <property type="nucleotide sequence ID" value="NZ_CP059322.2"/>
</dbReference>
<feature type="domain" description="DUF559" evidence="1">
    <location>
        <begin position="244"/>
        <end position="310"/>
    </location>
</feature>
<organism evidence="2 3">
    <name type="scientific">Micromonospora robiginosa</name>
    <dbReference type="NCBI Taxonomy" id="2749844"/>
    <lineage>
        <taxon>Bacteria</taxon>
        <taxon>Bacillati</taxon>
        <taxon>Actinomycetota</taxon>
        <taxon>Actinomycetes</taxon>
        <taxon>Micromonosporales</taxon>
        <taxon>Micromonosporaceae</taxon>
        <taxon>Micromonospora</taxon>
    </lineage>
</organism>
<dbReference type="Pfam" id="PF04480">
    <property type="entry name" value="DUF559"/>
    <property type="match status" value="1"/>
</dbReference>
<name>A0A7L6BF37_9ACTN</name>
<evidence type="ECO:0000259" key="1">
    <source>
        <dbReference type="Pfam" id="PF04480"/>
    </source>
</evidence>
<evidence type="ECO:0000313" key="2">
    <source>
        <dbReference type="EMBL" id="QLQ40270.2"/>
    </source>
</evidence>
<evidence type="ECO:0000313" key="3">
    <source>
        <dbReference type="Proteomes" id="UP000510844"/>
    </source>
</evidence>
<accession>A0A7L6BF37</accession>
<gene>
    <name evidence="2" type="ORF">H1D33_09045</name>
</gene>